<keyword evidence="1" id="KW-0812">Transmembrane</keyword>
<reference evidence="3" key="1">
    <citation type="journal article" date="2007" name="Nature">
        <title>The grapevine genome sequence suggests ancestral hexaploidization in major angiosperm phyla.</title>
        <authorList>
            <consortium name="The French-Italian Public Consortium for Grapevine Genome Characterization."/>
            <person name="Jaillon O."/>
            <person name="Aury J.-M."/>
            <person name="Noel B."/>
            <person name="Policriti A."/>
            <person name="Clepet C."/>
            <person name="Casagrande A."/>
            <person name="Choisne N."/>
            <person name="Aubourg S."/>
            <person name="Vitulo N."/>
            <person name="Jubin C."/>
            <person name="Vezzi A."/>
            <person name="Legeai F."/>
            <person name="Hugueney P."/>
            <person name="Dasilva C."/>
            <person name="Horner D."/>
            <person name="Mica E."/>
            <person name="Jublot D."/>
            <person name="Poulain J."/>
            <person name="Bruyere C."/>
            <person name="Billault A."/>
            <person name="Segurens B."/>
            <person name="Gouyvenoux M."/>
            <person name="Ugarte E."/>
            <person name="Cattonaro F."/>
            <person name="Anthouard V."/>
            <person name="Vico V."/>
            <person name="Del Fabbro C."/>
            <person name="Alaux M."/>
            <person name="Di Gaspero G."/>
            <person name="Dumas V."/>
            <person name="Felice N."/>
            <person name="Paillard S."/>
            <person name="Juman I."/>
            <person name="Moroldo M."/>
            <person name="Scalabrin S."/>
            <person name="Canaguier A."/>
            <person name="Le Clainche I."/>
            <person name="Malacrida G."/>
            <person name="Durand E."/>
            <person name="Pesole G."/>
            <person name="Laucou V."/>
            <person name="Chatelet P."/>
            <person name="Merdinoglu D."/>
            <person name="Delledonne M."/>
            <person name="Pezzotti M."/>
            <person name="Lecharny A."/>
            <person name="Scarpelli C."/>
            <person name="Artiguenave F."/>
            <person name="Pe M.E."/>
            <person name="Valle G."/>
            <person name="Morgante M."/>
            <person name="Caboche M."/>
            <person name="Adam-Blondon A.-F."/>
            <person name="Weissenbach J."/>
            <person name="Quetier F."/>
            <person name="Wincker P."/>
        </authorList>
    </citation>
    <scope>NUCLEOTIDE SEQUENCE [LARGE SCALE GENOMIC DNA]</scope>
    <source>
        <strain evidence="3">cv. Pinot noir / PN40024</strain>
    </source>
</reference>
<accession>D7TWT3</accession>
<keyword evidence="1" id="KW-0472">Membrane</keyword>
<dbReference type="Proteomes" id="UP000009183">
    <property type="component" value="Chromosome 14"/>
</dbReference>
<evidence type="ECO:0000313" key="3">
    <source>
        <dbReference type="Proteomes" id="UP000009183"/>
    </source>
</evidence>
<keyword evidence="1" id="KW-1133">Transmembrane helix</keyword>
<protein>
    <submittedName>
        <fullName evidence="2">Uncharacterized protein</fullName>
    </submittedName>
</protein>
<organism evidence="2 3">
    <name type="scientific">Vitis vinifera</name>
    <name type="common">Grape</name>
    <dbReference type="NCBI Taxonomy" id="29760"/>
    <lineage>
        <taxon>Eukaryota</taxon>
        <taxon>Viridiplantae</taxon>
        <taxon>Streptophyta</taxon>
        <taxon>Embryophyta</taxon>
        <taxon>Tracheophyta</taxon>
        <taxon>Spermatophyta</taxon>
        <taxon>Magnoliopsida</taxon>
        <taxon>eudicotyledons</taxon>
        <taxon>Gunneridae</taxon>
        <taxon>Pentapetalae</taxon>
        <taxon>rosids</taxon>
        <taxon>Vitales</taxon>
        <taxon>Vitaceae</taxon>
        <taxon>Viteae</taxon>
        <taxon>Vitis</taxon>
    </lineage>
</organism>
<proteinExistence type="predicted"/>
<dbReference type="AlphaFoldDB" id="D7TWT3"/>
<dbReference type="PaxDb" id="29760-VIT_14s0066g01680.t01"/>
<evidence type="ECO:0000256" key="1">
    <source>
        <dbReference type="SAM" id="Phobius"/>
    </source>
</evidence>
<dbReference type="HOGENOM" id="CLU_3036288_0_0_1"/>
<gene>
    <name evidence="2" type="ordered locus">VIT_14s0066g01680</name>
</gene>
<feature type="transmembrane region" description="Helical" evidence="1">
    <location>
        <begin position="37"/>
        <end position="54"/>
    </location>
</feature>
<dbReference type="EMBL" id="FN596252">
    <property type="protein sequence ID" value="CBI34958.3"/>
    <property type="molecule type" value="Genomic_DNA"/>
</dbReference>
<keyword evidence="3" id="KW-1185">Reference proteome</keyword>
<name>D7TWT3_VITVI</name>
<evidence type="ECO:0000313" key="2">
    <source>
        <dbReference type="EMBL" id="CBI34958.3"/>
    </source>
</evidence>
<sequence>MSMIMEALKTLLSAPLLHFIHKDFHRALANMTLIDRFFFLLDFLCCTCIMFYTFY</sequence>
<dbReference type="InParanoid" id="D7TWT3"/>